<feature type="transmembrane region" description="Helical" evidence="1">
    <location>
        <begin position="113"/>
        <end position="134"/>
    </location>
</feature>
<sequence length="403" mass="45534">MIAVNISARGHLKRQLLTFGDVIVASASHPELRIQGECMVNANESYRRHNTHTCHKHCKSKEDSMTGDEIGHCQKCKKFNSTNKLPNAPQPTFATKIKKSLISNLGNTALTQMLIMMFVSTVLVAASIGLAIMLGTNAQIEKKACHNTENYNYYDVNCNISATQRFQEDSGGWGSFNHTVQLTSLPPDLLKNELVSFCISNGAQFIYSLLYVLMIYNLTLVTQEYRWGKLEHKRKRLRCTMVKGDNFEQCYLLQLPKKILIPVMVYSVLTHWVLGEALQTQECIWSDINPGRRIEHSIYTISYATYPLWSATLLILVMTSICWWAFTFRREGFMPQMFGSIRVLCASTTQLDDFPLNGIQWGDLGMGKQFRHAGLSSEQVKKIVPYEIYAGTGELGDDGGRSD</sequence>
<accession>A0A6A6RQN8</accession>
<protein>
    <submittedName>
        <fullName evidence="2">Uncharacterized protein</fullName>
    </submittedName>
</protein>
<keyword evidence="1" id="KW-0812">Transmembrane</keyword>
<gene>
    <name evidence="2" type="ORF">P280DRAFT_406770</name>
</gene>
<name>A0A6A6RQN8_9PLEO</name>
<proteinExistence type="predicted"/>
<feature type="transmembrane region" description="Helical" evidence="1">
    <location>
        <begin position="194"/>
        <end position="216"/>
    </location>
</feature>
<dbReference type="AlphaFoldDB" id="A0A6A6RQN8"/>
<organism evidence="2 3">
    <name type="scientific">Massarina eburnea CBS 473.64</name>
    <dbReference type="NCBI Taxonomy" id="1395130"/>
    <lineage>
        <taxon>Eukaryota</taxon>
        <taxon>Fungi</taxon>
        <taxon>Dikarya</taxon>
        <taxon>Ascomycota</taxon>
        <taxon>Pezizomycotina</taxon>
        <taxon>Dothideomycetes</taxon>
        <taxon>Pleosporomycetidae</taxon>
        <taxon>Pleosporales</taxon>
        <taxon>Massarineae</taxon>
        <taxon>Massarinaceae</taxon>
        <taxon>Massarina</taxon>
    </lineage>
</organism>
<evidence type="ECO:0000256" key="1">
    <source>
        <dbReference type="SAM" id="Phobius"/>
    </source>
</evidence>
<dbReference type="EMBL" id="MU006793">
    <property type="protein sequence ID" value="KAF2637405.1"/>
    <property type="molecule type" value="Genomic_DNA"/>
</dbReference>
<keyword evidence="3" id="KW-1185">Reference proteome</keyword>
<dbReference type="Proteomes" id="UP000799753">
    <property type="component" value="Unassembled WGS sequence"/>
</dbReference>
<keyword evidence="1" id="KW-0472">Membrane</keyword>
<dbReference type="OrthoDB" id="5429634at2759"/>
<evidence type="ECO:0000313" key="2">
    <source>
        <dbReference type="EMBL" id="KAF2637405.1"/>
    </source>
</evidence>
<dbReference type="PANTHER" id="PTHR35395">
    <property type="entry name" value="DUF6536 DOMAIN-CONTAINING PROTEIN"/>
    <property type="match status" value="1"/>
</dbReference>
<evidence type="ECO:0000313" key="3">
    <source>
        <dbReference type="Proteomes" id="UP000799753"/>
    </source>
</evidence>
<keyword evidence="1" id="KW-1133">Transmembrane helix</keyword>
<dbReference type="PANTHER" id="PTHR35395:SF1">
    <property type="entry name" value="DUF6536 DOMAIN-CONTAINING PROTEIN"/>
    <property type="match status" value="1"/>
</dbReference>
<reference evidence="2" key="1">
    <citation type="journal article" date="2020" name="Stud. Mycol.">
        <title>101 Dothideomycetes genomes: a test case for predicting lifestyles and emergence of pathogens.</title>
        <authorList>
            <person name="Haridas S."/>
            <person name="Albert R."/>
            <person name="Binder M."/>
            <person name="Bloem J."/>
            <person name="Labutti K."/>
            <person name="Salamov A."/>
            <person name="Andreopoulos B."/>
            <person name="Baker S."/>
            <person name="Barry K."/>
            <person name="Bills G."/>
            <person name="Bluhm B."/>
            <person name="Cannon C."/>
            <person name="Castanera R."/>
            <person name="Culley D."/>
            <person name="Daum C."/>
            <person name="Ezra D."/>
            <person name="Gonzalez J."/>
            <person name="Henrissat B."/>
            <person name="Kuo A."/>
            <person name="Liang C."/>
            <person name="Lipzen A."/>
            <person name="Lutzoni F."/>
            <person name="Magnuson J."/>
            <person name="Mondo S."/>
            <person name="Nolan M."/>
            <person name="Ohm R."/>
            <person name="Pangilinan J."/>
            <person name="Park H.-J."/>
            <person name="Ramirez L."/>
            <person name="Alfaro M."/>
            <person name="Sun H."/>
            <person name="Tritt A."/>
            <person name="Yoshinaga Y."/>
            <person name="Zwiers L.-H."/>
            <person name="Turgeon B."/>
            <person name="Goodwin S."/>
            <person name="Spatafora J."/>
            <person name="Crous P."/>
            <person name="Grigoriev I."/>
        </authorList>
    </citation>
    <scope>NUCLEOTIDE SEQUENCE</scope>
    <source>
        <strain evidence="2">CBS 473.64</strain>
    </source>
</reference>
<feature type="transmembrane region" description="Helical" evidence="1">
    <location>
        <begin position="306"/>
        <end position="326"/>
    </location>
</feature>